<evidence type="ECO:0000313" key="10">
    <source>
        <dbReference type="Proteomes" id="UP000078512"/>
    </source>
</evidence>
<evidence type="ECO:0000256" key="1">
    <source>
        <dbReference type="ARBA" id="ARBA00004123"/>
    </source>
</evidence>
<feature type="compositionally biased region" description="Low complexity" evidence="7">
    <location>
        <begin position="336"/>
        <end position="356"/>
    </location>
</feature>
<dbReference type="SMART" id="SM00576">
    <property type="entry name" value="BTP"/>
    <property type="match status" value="1"/>
</dbReference>
<gene>
    <name evidence="9" type="ORF">K457DRAFT_134521</name>
</gene>
<dbReference type="PANTHER" id="PTHR46469">
    <property type="entry name" value="TRANSCRIPTION INITIATION FACTOR TFIID SUBUNIT 8"/>
    <property type="match status" value="1"/>
</dbReference>
<keyword evidence="4" id="KW-0805">Transcription regulation</keyword>
<dbReference type="Gene3D" id="1.10.20.10">
    <property type="entry name" value="Histone, subunit A"/>
    <property type="match status" value="1"/>
</dbReference>
<dbReference type="PANTHER" id="PTHR46469:SF1">
    <property type="entry name" value="TRANSCRIPTION INITIATION FACTOR TFIID SUBUNIT 8"/>
    <property type="match status" value="1"/>
</dbReference>
<dbReference type="GO" id="GO:0046982">
    <property type="term" value="F:protein heterodimerization activity"/>
    <property type="evidence" value="ECO:0007669"/>
    <property type="project" value="InterPro"/>
</dbReference>
<comment type="similarity">
    <text evidence="2">Belongs to the TAF8 family.</text>
</comment>
<protein>
    <recommendedName>
        <fullName evidence="3">Transcription initiation factor TFIID subunit 8</fullName>
    </recommendedName>
</protein>
<sequence length="406" mass="44617">MSDVNSPGGQPSGANTPKARSQTTKTRTATSLRHQHNHPQHSMDSATAEATCKKLVSILALDAGYEGITASALESLTRVFENYTQQMYSIAHSFAELAGRTRPDIHDLDQAFSDMGLRTSGLDQYIEHASQSKTPLLRGPLQEILAKPERKKEKKTLLLDSDIEDNSDSDEEEDEKPGTAKVTARTIVPEHLPAFPSKHSYKQTPVFVKRPTDPQKIRELNAEQSRLVESNLKKLMAAENKVAMAAAHKDGSSVAAVSTTADLRLVKEEPQESIESIDRRALTKLEALPVVNYEQSKRQQQVSASSHRDSAAAATIRSHSLHDMQGGHLRGDSHTGSGADSTAGAGQGSSSQQLSGKAEWRNERRRLRKEQLMAMEGMEHNLTHKRIRQESAHSGRLKLVSMDVDP</sequence>
<dbReference type="Pfam" id="PF07524">
    <property type="entry name" value="Bromo_TP"/>
    <property type="match status" value="1"/>
</dbReference>
<organism evidence="9 10">
    <name type="scientific">Linnemannia elongata AG-77</name>
    <dbReference type="NCBI Taxonomy" id="1314771"/>
    <lineage>
        <taxon>Eukaryota</taxon>
        <taxon>Fungi</taxon>
        <taxon>Fungi incertae sedis</taxon>
        <taxon>Mucoromycota</taxon>
        <taxon>Mortierellomycotina</taxon>
        <taxon>Mortierellomycetes</taxon>
        <taxon>Mortierellales</taxon>
        <taxon>Mortierellaceae</taxon>
        <taxon>Linnemannia</taxon>
    </lineage>
</organism>
<feature type="domain" description="Bromodomain associated" evidence="8">
    <location>
        <begin position="44"/>
        <end position="121"/>
    </location>
</feature>
<dbReference type="OrthoDB" id="2193813at2759"/>
<evidence type="ECO:0000313" key="9">
    <source>
        <dbReference type="EMBL" id="OAQ33402.1"/>
    </source>
</evidence>
<keyword evidence="5" id="KW-0804">Transcription</keyword>
<comment type="subcellular location">
    <subcellularLocation>
        <location evidence="1">Nucleus</location>
    </subcellularLocation>
</comment>
<dbReference type="InterPro" id="IPR009072">
    <property type="entry name" value="Histone-fold"/>
</dbReference>
<dbReference type="AlphaFoldDB" id="A0A197K6V7"/>
<accession>A0A197K6V7</accession>
<evidence type="ECO:0000256" key="6">
    <source>
        <dbReference type="ARBA" id="ARBA00023242"/>
    </source>
</evidence>
<keyword evidence="6" id="KW-0539">Nucleus</keyword>
<dbReference type="InterPro" id="IPR006565">
    <property type="entry name" value="BTP"/>
</dbReference>
<dbReference type="CDD" id="cd08049">
    <property type="entry name" value="TAF8"/>
    <property type="match status" value="1"/>
</dbReference>
<reference evidence="9 10" key="1">
    <citation type="submission" date="2016-05" db="EMBL/GenBank/DDBJ databases">
        <title>Genome sequencing reveals origins of a unique bacterial endosymbiosis in the earliest lineages of terrestrial Fungi.</title>
        <authorList>
            <consortium name="DOE Joint Genome Institute"/>
            <person name="Uehling J."/>
            <person name="Gryganskyi A."/>
            <person name="Hameed K."/>
            <person name="Tschaplinski T."/>
            <person name="Misztal P."/>
            <person name="Wu S."/>
            <person name="Desiro A."/>
            <person name="Vande Pol N."/>
            <person name="Du Z.-Y."/>
            <person name="Zienkiewicz A."/>
            <person name="Zienkiewicz K."/>
            <person name="Morin E."/>
            <person name="Tisserant E."/>
            <person name="Splivallo R."/>
            <person name="Hainaut M."/>
            <person name="Henrissat B."/>
            <person name="Ohm R."/>
            <person name="Kuo A."/>
            <person name="Yan J."/>
            <person name="Lipzen A."/>
            <person name="Nolan M."/>
            <person name="Labutti K."/>
            <person name="Barry K."/>
            <person name="Goldstein A."/>
            <person name="Labbe J."/>
            <person name="Schadt C."/>
            <person name="Tuskan G."/>
            <person name="Grigoriev I."/>
            <person name="Martin F."/>
            <person name="Vilgalys R."/>
            <person name="Bonito G."/>
        </authorList>
    </citation>
    <scope>NUCLEOTIDE SEQUENCE [LARGE SCALE GENOMIC DNA]</scope>
    <source>
        <strain evidence="9 10">AG-77</strain>
    </source>
</reference>
<feature type="region of interest" description="Disordered" evidence="7">
    <location>
        <begin position="295"/>
        <end position="368"/>
    </location>
</feature>
<proteinExistence type="inferred from homology"/>
<feature type="compositionally biased region" description="Acidic residues" evidence="7">
    <location>
        <begin position="161"/>
        <end position="175"/>
    </location>
</feature>
<evidence type="ECO:0000256" key="4">
    <source>
        <dbReference type="ARBA" id="ARBA00023015"/>
    </source>
</evidence>
<dbReference type="EMBL" id="KV442021">
    <property type="protein sequence ID" value="OAQ33402.1"/>
    <property type="molecule type" value="Genomic_DNA"/>
</dbReference>
<evidence type="ECO:0000256" key="3">
    <source>
        <dbReference type="ARBA" id="ARBA00017307"/>
    </source>
</evidence>
<dbReference type="Pfam" id="PF10406">
    <property type="entry name" value="TAF8_C"/>
    <property type="match status" value="1"/>
</dbReference>
<evidence type="ECO:0000256" key="7">
    <source>
        <dbReference type="SAM" id="MobiDB-lite"/>
    </source>
</evidence>
<evidence type="ECO:0000259" key="8">
    <source>
        <dbReference type="SMART" id="SM00576"/>
    </source>
</evidence>
<name>A0A197K6V7_9FUNG</name>
<feature type="region of interest" description="Disordered" evidence="7">
    <location>
        <begin position="1"/>
        <end position="45"/>
    </location>
</feature>
<feature type="compositionally biased region" description="Polar residues" evidence="7">
    <location>
        <begin position="1"/>
        <end position="32"/>
    </location>
</feature>
<dbReference type="Proteomes" id="UP000078512">
    <property type="component" value="Unassembled WGS sequence"/>
</dbReference>
<feature type="region of interest" description="Disordered" evidence="7">
    <location>
        <begin position="156"/>
        <end position="180"/>
    </location>
</feature>
<dbReference type="GO" id="GO:0005669">
    <property type="term" value="C:transcription factor TFIID complex"/>
    <property type="evidence" value="ECO:0007669"/>
    <property type="project" value="InterPro"/>
</dbReference>
<evidence type="ECO:0000256" key="2">
    <source>
        <dbReference type="ARBA" id="ARBA00008767"/>
    </source>
</evidence>
<dbReference type="GO" id="GO:0006367">
    <property type="term" value="P:transcription initiation at RNA polymerase II promoter"/>
    <property type="evidence" value="ECO:0007669"/>
    <property type="project" value="TreeGrafter"/>
</dbReference>
<dbReference type="InterPro" id="IPR019473">
    <property type="entry name" value="TFIID_su8_C"/>
</dbReference>
<evidence type="ECO:0000256" key="5">
    <source>
        <dbReference type="ARBA" id="ARBA00023163"/>
    </source>
</evidence>
<dbReference type="STRING" id="1314771.A0A197K6V7"/>
<dbReference type="InterPro" id="IPR037818">
    <property type="entry name" value="TAF8"/>
</dbReference>
<keyword evidence="10" id="KW-1185">Reference proteome</keyword>